<evidence type="ECO:0000256" key="1">
    <source>
        <dbReference type="SAM" id="Phobius"/>
    </source>
</evidence>
<feature type="transmembrane region" description="Helical" evidence="1">
    <location>
        <begin position="161"/>
        <end position="184"/>
    </location>
</feature>
<feature type="domain" description="EAL" evidence="2">
    <location>
        <begin position="594"/>
        <end position="843"/>
    </location>
</feature>
<dbReference type="InterPro" id="IPR029787">
    <property type="entry name" value="Nucleotide_cyclase"/>
</dbReference>
<dbReference type="InterPro" id="IPR043128">
    <property type="entry name" value="Rev_trsase/Diguanyl_cyclase"/>
</dbReference>
<protein>
    <submittedName>
        <fullName evidence="4">EAL domain-containing protein</fullName>
    </submittedName>
</protein>
<dbReference type="CDD" id="cd01948">
    <property type="entry name" value="EAL"/>
    <property type="match status" value="1"/>
</dbReference>
<keyword evidence="1" id="KW-0812">Transmembrane</keyword>
<comment type="caution">
    <text evidence="4">The sequence shown here is derived from an EMBL/GenBank/DDBJ whole genome shotgun (WGS) entry which is preliminary data.</text>
</comment>
<dbReference type="Gene3D" id="3.20.20.450">
    <property type="entry name" value="EAL domain"/>
    <property type="match status" value="1"/>
</dbReference>
<dbReference type="InterPro" id="IPR001633">
    <property type="entry name" value="EAL_dom"/>
</dbReference>
<evidence type="ECO:0000259" key="2">
    <source>
        <dbReference type="PROSITE" id="PS50883"/>
    </source>
</evidence>
<accession>A0ABX1MJP9</accession>
<evidence type="ECO:0000313" key="5">
    <source>
        <dbReference type="Proteomes" id="UP000652074"/>
    </source>
</evidence>
<proteinExistence type="predicted"/>
<dbReference type="Proteomes" id="UP000652074">
    <property type="component" value="Unassembled WGS sequence"/>
</dbReference>
<dbReference type="Pfam" id="PF00990">
    <property type="entry name" value="GGDEF"/>
    <property type="match status" value="1"/>
</dbReference>
<dbReference type="Pfam" id="PF00563">
    <property type="entry name" value="EAL"/>
    <property type="match status" value="1"/>
</dbReference>
<name>A0ABX1MJP9_9RHOO</name>
<dbReference type="SMART" id="SM00052">
    <property type="entry name" value="EAL"/>
    <property type="match status" value="1"/>
</dbReference>
<dbReference type="PANTHER" id="PTHR33121">
    <property type="entry name" value="CYCLIC DI-GMP PHOSPHODIESTERASE PDEF"/>
    <property type="match status" value="1"/>
</dbReference>
<gene>
    <name evidence="4" type="ORF">GPA26_06745</name>
</gene>
<feature type="domain" description="GGDEF" evidence="3">
    <location>
        <begin position="450"/>
        <end position="584"/>
    </location>
</feature>
<reference evidence="4 5" key="1">
    <citation type="submission" date="2019-12" db="EMBL/GenBank/DDBJ databases">
        <title>Comparative genomics gives insights into the taxonomy of the Azoarcus-Aromatoleum group and reveals separate origins of nif in the plant-associated Azoarcus and non-plant-associated Aromatoleum sub-groups.</title>
        <authorList>
            <person name="Lafos M."/>
            <person name="Maluk M."/>
            <person name="Batista M."/>
            <person name="Junghare M."/>
            <person name="Carmona M."/>
            <person name="Faoro H."/>
            <person name="Cruz L.M."/>
            <person name="Battistoni F."/>
            <person name="De Souza E."/>
            <person name="Pedrosa F."/>
            <person name="Chen W.-M."/>
            <person name="Poole P.S."/>
            <person name="Dixon R.A."/>
            <person name="James E.K."/>
        </authorList>
    </citation>
    <scope>NUCLEOTIDE SEQUENCE [LARGE SCALE GENOMIC DNA]</scope>
    <source>
        <strain evidence="4 5">ToN1</strain>
    </source>
</reference>
<dbReference type="Gene3D" id="3.30.70.270">
    <property type="match status" value="1"/>
</dbReference>
<dbReference type="EMBL" id="WTVR01000010">
    <property type="protein sequence ID" value="NMF88178.1"/>
    <property type="molecule type" value="Genomic_DNA"/>
</dbReference>
<dbReference type="InterPro" id="IPR050706">
    <property type="entry name" value="Cyclic-di-GMP_PDE-like"/>
</dbReference>
<dbReference type="PANTHER" id="PTHR33121:SF71">
    <property type="entry name" value="OXYGEN SENSOR PROTEIN DOSP"/>
    <property type="match status" value="1"/>
</dbReference>
<dbReference type="PROSITE" id="PS50887">
    <property type="entry name" value="GGDEF"/>
    <property type="match status" value="1"/>
</dbReference>
<dbReference type="InterPro" id="IPR035919">
    <property type="entry name" value="EAL_sf"/>
</dbReference>
<keyword evidence="5" id="KW-1185">Reference proteome</keyword>
<dbReference type="SUPFAM" id="SSF55073">
    <property type="entry name" value="Nucleotide cyclase"/>
    <property type="match status" value="1"/>
</dbReference>
<dbReference type="PROSITE" id="PS50883">
    <property type="entry name" value="EAL"/>
    <property type="match status" value="1"/>
</dbReference>
<keyword evidence="1" id="KW-1133">Transmembrane helix</keyword>
<dbReference type="Gene3D" id="3.30.450.290">
    <property type="match status" value="1"/>
</dbReference>
<organism evidence="4 5">
    <name type="scientific">Aromatoleum petrolei</name>
    <dbReference type="NCBI Taxonomy" id="76116"/>
    <lineage>
        <taxon>Bacteria</taxon>
        <taxon>Pseudomonadati</taxon>
        <taxon>Pseudomonadota</taxon>
        <taxon>Betaproteobacteria</taxon>
        <taxon>Rhodocyclales</taxon>
        <taxon>Rhodocyclaceae</taxon>
        <taxon>Aromatoleum</taxon>
    </lineage>
</organism>
<evidence type="ECO:0000313" key="4">
    <source>
        <dbReference type="EMBL" id="NMF88178.1"/>
    </source>
</evidence>
<dbReference type="NCBIfam" id="TIGR00254">
    <property type="entry name" value="GGDEF"/>
    <property type="match status" value="1"/>
</dbReference>
<dbReference type="SUPFAM" id="SSF141868">
    <property type="entry name" value="EAL domain-like"/>
    <property type="match status" value="1"/>
</dbReference>
<dbReference type="CDD" id="cd01949">
    <property type="entry name" value="GGDEF"/>
    <property type="match status" value="1"/>
</dbReference>
<keyword evidence="1" id="KW-0472">Membrane</keyword>
<sequence length="853" mass="95461">MTTVAVIVFLATTLAASLLYERLITEQARETSRAIAVQTFNTMFEVMRKGWTREDLARFLDSARTSFQGTAHRVTIYRGPLVESLFGAIDQPPPDADVTAALAGPAEIVREDGGALRYVYPLVARDECLGCHVNATVGQTLGVISVEHDLRPITNEVRQGYVVLFIGFAAALVAVAAISAAVFARRIRKPIDAVRERIEQVEVVKDLSRLDLESVDLGFDEINDLFQHMGALVERMRAIAVDKDILEFEIKILGKFIITSDIVRDWKRYIRDLLIDIDEILPAYSLFTIFKVDDDAHELDIFWTGSPTPETRSLFEEIIRARIAEHTHLDMSPKLHIEHVVADPTRQLDPIPRHAIELQTKSLLLDTPRIGGVVGIGMQSIMAEDSVRLIVIDSILTTMLNVVGSVKAISRYTKDLEYYATRDPLTDLFNQRVFWELLEYEIMRAGRHGYHFAVVVIDLDNFKTVNDLHGHEFGDRYLQALAVEMHQALRQGDLMARYGGDEFTLILPETGEEQAYLVAQRLLQHVERMSLVAPDGSTVKATTSIGVAVFPDHGNDARDLFMVADNMMYKAKHEGKNAICIASADDMVGLFREMGEKSQLVMNALAEGCIVPFFQPICDARNSRIVIHELLMRIEADGRIIPAGEFIEVAESLGIAHKMDYMLIERAFAAVKAQGYGGMLFINLSPKALIVGEFISRIQKLAQDAGIDPQRIVFEITERETVRNITLLEKFVMALKLEGFKFAIDDFGSGFSSFQYVKRFPIDYIKIEGEFIRNMLKDDKDRALVQSIIALARGLGVKTIAEYVEDLEILDAARREGIDFAQGYFIGKPHPQLLPVGSTAAHMQQEIASDAIA</sequence>
<dbReference type="SMART" id="SM00267">
    <property type="entry name" value="GGDEF"/>
    <property type="match status" value="1"/>
</dbReference>
<evidence type="ECO:0000259" key="3">
    <source>
        <dbReference type="PROSITE" id="PS50887"/>
    </source>
</evidence>
<dbReference type="InterPro" id="IPR000160">
    <property type="entry name" value="GGDEF_dom"/>
</dbReference>